<organism evidence="2 3">
    <name type="scientific">Ramlibacter terrae</name>
    <dbReference type="NCBI Taxonomy" id="2732511"/>
    <lineage>
        <taxon>Bacteria</taxon>
        <taxon>Pseudomonadati</taxon>
        <taxon>Pseudomonadota</taxon>
        <taxon>Betaproteobacteria</taxon>
        <taxon>Burkholderiales</taxon>
        <taxon>Comamonadaceae</taxon>
        <taxon>Ramlibacter</taxon>
    </lineage>
</organism>
<accession>A0ABX6P1Y3</accession>
<keyword evidence="1" id="KW-0812">Transmembrane</keyword>
<feature type="transmembrane region" description="Helical" evidence="1">
    <location>
        <begin position="15"/>
        <end position="35"/>
    </location>
</feature>
<evidence type="ECO:0000313" key="2">
    <source>
        <dbReference type="EMBL" id="QJW83405.1"/>
    </source>
</evidence>
<evidence type="ECO:0008006" key="4">
    <source>
        <dbReference type="Google" id="ProtNLM"/>
    </source>
</evidence>
<protein>
    <recommendedName>
        <fullName evidence="4">Hybrid sensor histidine kinase/response regulator</fullName>
    </recommendedName>
</protein>
<keyword evidence="1" id="KW-0472">Membrane</keyword>
<gene>
    <name evidence="2" type="ORF">HK414_01990</name>
</gene>
<keyword evidence="1" id="KW-1133">Transmembrane helix</keyword>
<proteinExistence type="predicted"/>
<evidence type="ECO:0000256" key="1">
    <source>
        <dbReference type="SAM" id="Phobius"/>
    </source>
</evidence>
<keyword evidence="3" id="KW-1185">Reference proteome</keyword>
<name>A0ABX6P1Y3_9BURK</name>
<evidence type="ECO:0000313" key="3">
    <source>
        <dbReference type="Proteomes" id="UP000500826"/>
    </source>
</evidence>
<sequence>MKIAAGHSIQRKLNLILLATVGPGLLLAAATVLLLEVRQELLRARQDLMTQADVVGPASEAALSFSDRNVGEQTLRVLQRSRA</sequence>
<dbReference type="EMBL" id="CP053418">
    <property type="protein sequence ID" value="QJW83405.1"/>
    <property type="molecule type" value="Genomic_DNA"/>
</dbReference>
<reference evidence="2 3" key="1">
    <citation type="submission" date="2020-05" db="EMBL/GenBank/DDBJ databases">
        <title>Ramlibacter rhizophilus sp. nov., isolated from rhizosphere soil of national flower Mugunghwa from South Korea.</title>
        <authorList>
            <person name="Zheng-Fei Y."/>
            <person name="Huan T."/>
        </authorList>
    </citation>
    <scope>NUCLEOTIDE SEQUENCE [LARGE SCALE GENOMIC DNA]</scope>
    <source>
        <strain evidence="2 3">H242</strain>
    </source>
</reference>
<dbReference type="Proteomes" id="UP000500826">
    <property type="component" value="Chromosome"/>
</dbReference>